<dbReference type="Pfam" id="PF13279">
    <property type="entry name" value="4HBT_2"/>
    <property type="match status" value="1"/>
</dbReference>
<dbReference type="SUPFAM" id="SSF54637">
    <property type="entry name" value="Thioesterase/thiol ester dehydrase-isomerase"/>
    <property type="match status" value="1"/>
</dbReference>
<dbReference type="HOGENOM" id="CLU_101141_2_1_5"/>
<dbReference type="eggNOG" id="COG0824">
    <property type="taxonomic scope" value="Bacteria"/>
</dbReference>
<gene>
    <name evidence="3" type="ordered locus">Meso_1939</name>
</gene>
<evidence type="ECO:0000313" key="3">
    <source>
        <dbReference type="EMBL" id="ABG63332.1"/>
    </source>
</evidence>
<dbReference type="Gene3D" id="3.10.129.10">
    <property type="entry name" value="Hotdog Thioesterase"/>
    <property type="match status" value="1"/>
</dbReference>
<dbReference type="InterPro" id="IPR050563">
    <property type="entry name" value="4-hydroxybenzoyl-CoA_TE"/>
</dbReference>
<protein>
    <submittedName>
        <fullName evidence="3">Thioesterase superfamily</fullName>
    </submittedName>
</protein>
<dbReference type="AlphaFoldDB" id="Q11GZ3"/>
<dbReference type="CDD" id="cd00586">
    <property type="entry name" value="4HBT"/>
    <property type="match status" value="1"/>
</dbReference>
<dbReference type="PANTHER" id="PTHR31793">
    <property type="entry name" value="4-HYDROXYBENZOYL-COA THIOESTERASE FAMILY MEMBER"/>
    <property type="match status" value="1"/>
</dbReference>
<sequence>MIPDQAIRTEIVPRVSETDGAGHINNVTSAIWFEAGRREIFRAITPELSFDRWAVALISMEIRYKRQIYLASEVSVLTWIRAIGRTSFQVNEVIIQNGSVCSVGRCTYVHIDYAADKPAPIPQDVRYRLERLLADTPDFDGEFIR</sequence>
<dbReference type="STRING" id="266779.Meso_1939"/>
<name>Q11GZ3_CHESB</name>
<dbReference type="KEGG" id="mes:Meso_1939"/>
<dbReference type="InterPro" id="IPR029069">
    <property type="entry name" value="HotDog_dom_sf"/>
</dbReference>
<dbReference type="GO" id="GO:0047617">
    <property type="term" value="F:fatty acyl-CoA hydrolase activity"/>
    <property type="evidence" value="ECO:0007669"/>
    <property type="project" value="TreeGrafter"/>
</dbReference>
<evidence type="ECO:0000256" key="1">
    <source>
        <dbReference type="ARBA" id="ARBA00005953"/>
    </source>
</evidence>
<evidence type="ECO:0000256" key="2">
    <source>
        <dbReference type="ARBA" id="ARBA00022801"/>
    </source>
</evidence>
<dbReference type="PANTHER" id="PTHR31793:SF27">
    <property type="entry name" value="NOVEL THIOESTERASE SUPERFAMILY DOMAIN AND SAPOSIN A-TYPE DOMAIN CONTAINING PROTEIN (0610012H03RIK)"/>
    <property type="match status" value="1"/>
</dbReference>
<reference evidence="3" key="1">
    <citation type="submission" date="2006-06" db="EMBL/GenBank/DDBJ databases">
        <title>Complete sequence of chromosome of Chelativorans sp. BNC1.</title>
        <authorList>
            <consortium name="US DOE Joint Genome Institute"/>
            <person name="Copeland A."/>
            <person name="Lucas S."/>
            <person name="Lapidus A."/>
            <person name="Barry K."/>
            <person name="Detter J.C."/>
            <person name="Glavina del Rio T."/>
            <person name="Hammon N."/>
            <person name="Israni S."/>
            <person name="Dalin E."/>
            <person name="Tice H."/>
            <person name="Pitluck S."/>
            <person name="Chertkov O."/>
            <person name="Brettin T."/>
            <person name="Bruce D."/>
            <person name="Han C."/>
            <person name="Tapia R."/>
            <person name="Gilna P."/>
            <person name="Schmutz J."/>
            <person name="Larimer F."/>
            <person name="Land M."/>
            <person name="Hauser L."/>
            <person name="Kyrpides N."/>
            <person name="Mikhailova N."/>
            <person name="Richardson P."/>
        </authorList>
    </citation>
    <scope>NUCLEOTIDE SEQUENCE</scope>
    <source>
        <strain evidence="3">BNC1</strain>
    </source>
</reference>
<accession>Q11GZ3</accession>
<organism evidence="3">
    <name type="scientific">Chelativorans sp. (strain BNC1)</name>
    <dbReference type="NCBI Taxonomy" id="266779"/>
    <lineage>
        <taxon>Bacteria</taxon>
        <taxon>Pseudomonadati</taxon>
        <taxon>Pseudomonadota</taxon>
        <taxon>Alphaproteobacteria</taxon>
        <taxon>Hyphomicrobiales</taxon>
        <taxon>Phyllobacteriaceae</taxon>
        <taxon>Chelativorans</taxon>
    </lineage>
</organism>
<comment type="similarity">
    <text evidence="1">Belongs to the 4-hydroxybenzoyl-CoA thioesterase family.</text>
</comment>
<keyword evidence="2" id="KW-0378">Hydrolase</keyword>
<dbReference type="EMBL" id="CP000390">
    <property type="protein sequence ID" value="ABG63332.1"/>
    <property type="molecule type" value="Genomic_DNA"/>
</dbReference>
<proteinExistence type="inferred from homology"/>